<dbReference type="PANTHER" id="PTHR42943:SF13">
    <property type="entry name" value="GLUTATHIONE S-TRANSFERASE KAPPA-RELATED"/>
    <property type="match status" value="1"/>
</dbReference>
<dbReference type="EMBL" id="CP010536">
    <property type="protein sequence ID" value="AJG20932.1"/>
    <property type="molecule type" value="Genomic_DNA"/>
</dbReference>
<evidence type="ECO:0000313" key="5">
    <source>
        <dbReference type="Proteomes" id="UP000031843"/>
    </source>
</evidence>
<evidence type="ECO:0000256" key="2">
    <source>
        <dbReference type="PIRSR" id="PIRSR006386-1"/>
    </source>
</evidence>
<dbReference type="EC" id="5.99.1.4" evidence="1"/>
<proteinExistence type="inferred from homology"/>
<feature type="domain" description="DSBA-like thioredoxin" evidence="3">
    <location>
        <begin position="6"/>
        <end position="200"/>
    </location>
</feature>
<dbReference type="GO" id="GO:0004602">
    <property type="term" value="F:glutathione peroxidase activity"/>
    <property type="evidence" value="ECO:0007669"/>
    <property type="project" value="TreeGrafter"/>
</dbReference>
<dbReference type="InterPro" id="IPR001853">
    <property type="entry name" value="DSBA-like_thioredoxin_dom"/>
</dbReference>
<gene>
    <name evidence="4" type="ORF">RR42_m3566</name>
</gene>
<dbReference type="Gene3D" id="3.40.30.10">
    <property type="entry name" value="Glutaredoxin"/>
    <property type="match status" value="1"/>
</dbReference>
<evidence type="ECO:0000256" key="1">
    <source>
        <dbReference type="PIRNR" id="PIRNR006386"/>
    </source>
</evidence>
<keyword evidence="5" id="KW-1185">Reference proteome</keyword>
<keyword evidence="1 4" id="KW-0413">Isomerase</keyword>
<accession>A0A0C4Y677</accession>
<dbReference type="InterPro" id="IPR014440">
    <property type="entry name" value="HCCAis_GSTk"/>
</dbReference>
<protein>
    <recommendedName>
        <fullName evidence="1">2-hydroxychromene-2-carboxylate isomerase</fullName>
        <ecNumber evidence="1">5.99.1.4</ecNumber>
    </recommendedName>
</protein>
<dbReference type="InterPro" id="IPR036249">
    <property type="entry name" value="Thioredoxin-like_sf"/>
</dbReference>
<dbReference type="PANTHER" id="PTHR42943">
    <property type="entry name" value="GLUTATHIONE S-TRANSFERASE KAPPA"/>
    <property type="match status" value="1"/>
</dbReference>
<sequence>MMSKQVDYYLTPQSPFVYLGHERFTAIAAKHGVQVNLKPCDLGRVFSVSGGLPLAQRPPQRQAYRLVELARWSEFLGLPLNPQPTFFPVSGDAASKLVIAVQLAHGTARAMELIGAIGRALWAEQRNIADAATLAQLADSIGLEGAALLKASDAQAVQAAYTQHTQDAVSVGAFGAPWYVYDGQPFWGQDRLDFLDRALAAG</sequence>
<dbReference type="InterPro" id="IPR044087">
    <property type="entry name" value="NahD-like"/>
</dbReference>
<evidence type="ECO:0000259" key="3">
    <source>
        <dbReference type="Pfam" id="PF01323"/>
    </source>
</evidence>
<dbReference type="KEGG" id="cbw:RR42_m3566"/>
<dbReference type="GO" id="GO:0004364">
    <property type="term" value="F:glutathione transferase activity"/>
    <property type="evidence" value="ECO:0007669"/>
    <property type="project" value="TreeGrafter"/>
</dbReference>
<dbReference type="Pfam" id="PF01323">
    <property type="entry name" value="DSBA"/>
    <property type="match status" value="1"/>
</dbReference>
<dbReference type="STRING" id="68895.RR42_m3566"/>
<reference evidence="4 5" key="1">
    <citation type="journal article" date="2015" name="Genome Announc.">
        <title>Complete Genome Sequence of Cupriavidus basilensis 4G11, Isolated from the Oak Ridge Field Research Center Site.</title>
        <authorList>
            <person name="Ray J."/>
            <person name="Waters R.J."/>
            <person name="Skerker J.M."/>
            <person name="Kuehl J.V."/>
            <person name="Price M.N."/>
            <person name="Huang J."/>
            <person name="Chakraborty R."/>
            <person name="Arkin A.P."/>
            <person name="Deutschbauer A."/>
        </authorList>
    </citation>
    <scope>NUCLEOTIDE SEQUENCE [LARGE SCALE GENOMIC DNA]</scope>
    <source>
        <strain evidence="4">4G11</strain>
    </source>
</reference>
<dbReference type="PIRSF" id="PIRSF006386">
    <property type="entry name" value="HCCAis_GSTk"/>
    <property type="match status" value="1"/>
</dbReference>
<evidence type="ECO:0000313" key="4">
    <source>
        <dbReference type="EMBL" id="AJG20932.1"/>
    </source>
</evidence>
<name>A0A0C4Y677_9BURK</name>
<feature type="active site" description="Nucleophile" evidence="2">
    <location>
        <position position="14"/>
    </location>
</feature>
<dbReference type="CDD" id="cd03022">
    <property type="entry name" value="DsbA_HCCA_Iso"/>
    <property type="match status" value="1"/>
</dbReference>
<comment type="similarity">
    <text evidence="1">Belongs to the GST superfamily. NadH family.</text>
</comment>
<dbReference type="InterPro" id="IPR051924">
    <property type="entry name" value="GST_Kappa/NadH"/>
</dbReference>
<dbReference type="GO" id="GO:0018845">
    <property type="term" value="F:2-hydroxychromene-2-carboxylate isomerase activity"/>
    <property type="evidence" value="ECO:0007669"/>
    <property type="project" value="UniProtKB-UniRule"/>
</dbReference>
<dbReference type="AlphaFoldDB" id="A0A0C4Y677"/>
<dbReference type="SUPFAM" id="SSF52833">
    <property type="entry name" value="Thioredoxin-like"/>
    <property type="match status" value="1"/>
</dbReference>
<dbReference type="Proteomes" id="UP000031843">
    <property type="component" value="Chromosome main"/>
</dbReference>
<comment type="catalytic activity">
    <reaction evidence="1">
        <text>2-hydroxychromene-2-carboxylate = (3E)-4-(2-hydroxyphenyl)-2-oxobut-3-enoate</text>
        <dbReference type="Rhea" id="RHEA:27401"/>
        <dbReference type="ChEBI" id="CHEBI:59350"/>
        <dbReference type="ChEBI" id="CHEBI:59353"/>
        <dbReference type="EC" id="5.99.1.4"/>
    </reaction>
</comment>
<dbReference type="GO" id="GO:0006749">
    <property type="term" value="P:glutathione metabolic process"/>
    <property type="evidence" value="ECO:0007669"/>
    <property type="project" value="TreeGrafter"/>
</dbReference>
<organism evidence="4 5">
    <name type="scientific">Cupriavidus basilensis</name>
    <dbReference type="NCBI Taxonomy" id="68895"/>
    <lineage>
        <taxon>Bacteria</taxon>
        <taxon>Pseudomonadati</taxon>
        <taxon>Pseudomonadota</taxon>
        <taxon>Betaproteobacteria</taxon>
        <taxon>Burkholderiales</taxon>
        <taxon>Burkholderiaceae</taxon>
        <taxon>Cupriavidus</taxon>
    </lineage>
</organism>
<dbReference type="GO" id="GO:1901170">
    <property type="term" value="P:naphthalene catabolic process"/>
    <property type="evidence" value="ECO:0007669"/>
    <property type="project" value="InterPro"/>
</dbReference>